<evidence type="ECO:0000313" key="5">
    <source>
        <dbReference type="Proteomes" id="UP001375743"/>
    </source>
</evidence>
<dbReference type="EC" id="1.4.99.-" evidence="4"/>
<evidence type="ECO:0000256" key="2">
    <source>
        <dbReference type="ARBA" id="ARBA00023002"/>
    </source>
</evidence>
<name>A0ABU8XX65_9PROT</name>
<evidence type="ECO:0000256" key="1">
    <source>
        <dbReference type="ARBA" id="ARBA00009410"/>
    </source>
</evidence>
<evidence type="ECO:0000259" key="3">
    <source>
        <dbReference type="Pfam" id="PF01266"/>
    </source>
</evidence>
<dbReference type="RefSeq" id="WP_418160378.1">
    <property type="nucleotide sequence ID" value="NZ_JBBLZC010000015.1"/>
</dbReference>
<protein>
    <submittedName>
        <fullName evidence="4">D-amino acid dehydrogenase</fullName>
        <ecNumber evidence="4">1.4.99.-</ecNumber>
    </submittedName>
</protein>
<accession>A0ABU8XX65</accession>
<dbReference type="NCBIfam" id="NF001933">
    <property type="entry name" value="PRK00711.1"/>
    <property type="match status" value="1"/>
</dbReference>
<comment type="similarity">
    <text evidence="1">Belongs to the DadA oxidoreductase family.</text>
</comment>
<gene>
    <name evidence="4" type="ORF">U1T56_15325</name>
</gene>
<dbReference type="InterPro" id="IPR036188">
    <property type="entry name" value="FAD/NAD-bd_sf"/>
</dbReference>
<dbReference type="SUPFAM" id="SSF51905">
    <property type="entry name" value="FAD/NAD(P)-binding domain"/>
    <property type="match status" value="1"/>
</dbReference>
<comment type="caution">
    <text evidence="4">The sequence shown here is derived from an EMBL/GenBank/DDBJ whole genome shotgun (WGS) entry which is preliminary data.</text>
</comment>
<dbReference type="Pfam" id="PF01266">
    <property type="entry name" value="DAO"/>
    <property type="match status" value="1"/>
</dbReference>
<dbReference type="PANTHER" id="PTHR13847">
    <property type="entry name" value="SARCOSINE DEHYDROGENASE-RELATED"/>
    <property type="match status" value="1"/>
</dbReference>
<reference evidence="4 5" key="1">
    <citation type="submission" date="2024-01" db="EMBL/GenBank/DDBJ databases">
        <title>Multi-omics insights into the function and evolution of sodium benzoate biodegradation pathways in Benzoatithermus flavus gen. nov., sp. nov. from hot spring.</title>
        <authorList>
            <person name="Hu C.-J."/>
            <person name="Li W.-J."/>
        </authorList>
    </citation>
    <scope>NUCLEOTIDE SEQUENCE [LARGE SCALE GENOMIC DNA]</scope>
    <source>
        <strain evidence="4 5">SYSU G07066</strain>
    </source>
</reference>
<evidence type="ECO:0000313" key="4">
    <source>
        <dbReference type="EMBL" id="MEK0084527.1"/>
    </source>
</evidence>
<keyword evidence="2 4" id="KW-0560">Oxidoreductase</keyword>
<dbReference type="EMBL" id="JBBLZC010000015">
    <property type="protein sequence ID" value="MEK0084527.1"/>
    <property type="molecule type" value="Genomic_DNA"/>
</dbReference>
<sequence>MMQMRVAVLGAGVIGVATAYELWCDGHEVVVVDRREEPASETSYANAGMIAPGHAYAWSSPKAVKTLFRALWRDDLALRFRFQADPQFWRWCWKFYRQCTSERAAYNTRRKVALCLYSQQRLHGVVADTGIAYGARRGGALYLYRRREGLERAAATAQILRDEGVEVRMVSPDEAAEIDPVYEPVRDRFAGALYAPGDESGDARLFTRRLAAWLGERGVAFRMGETIRGIETEADRVTGVRTDKGKLQADAYVLSLGCYSAPVGRTIGLDLPVYPIKGYSVTLPIEGRNNPPTLSGVDEDNLFAFANYGDRVRMTAIAEFAGYDWSYRPEDFAPMLKAAKELFPDAGNYDEPEYWAGLRPMTPDNLPIFGRGRLANLWVNTGHGHMGWTWACGSARITADLLAGRTPEHDVSTMMLRH</sequence>
<keyword evidence="5" id="KW-1185">Reference proteome</keyword>
<dbReference type="Proteomes" id="UP001375743">
    <property type="component" value="Unassembled WGS sequence"/>
</dbReference>
<dbReference type="Gene3D" id="3.30.9.10">
    <property type="entry name" value="D-Amino Acid Oxidase, subunit A, domain 2"/>
    <property type="match status" value="1"/>
</dbReference>
<dbReference type="Gene3D" id="3.50.50.60">
    <property type="entry name" value="FAD/NAD(P)-binding domain"/>
    <property type="match status" value="2"/>
</dbReference>
<dbReference type="SUPFAM" id="SSF54373">
    <property type="entry name" value="FAD-linked reductases, C-terminal domain"/>
    <property type="match status" value="1"/>
</dbReference>
<proteinExistence type="inferred from homology"/>
<dbReference type="InterPro" id="IPR006076">
    <property type="entry name" value="FAD-dep_OxRdtase"/>
</dbReference>
<dbReference type="GO" id="GO:0016491">
    <property type="term" value="F:oxidoreductase activity"/>
    <property type="evidence" value="ECO:0007669"/>
    <property type="project" value="UniProtKB-KW"/>
</dbReference>
<organism evidence="4 5">
    <name type="scientific">Benzoatithermus flavus</name>
    <dbReference type="NCBI Taxonomy" id="3108223"/>
    <lineage>
        <taxon>Bacteria</taxon>
        <taxon>Pseudomonadati</taxon>
        <taxon>Pseudomonadota</taxon>
        <taxon>Alphaproteobacteria</taxon>
        <taxon>Geminicoccales</taxon>
        <taxon>Geminicoccaceae</taxon>
        <taxon>Benzoatithermus</taxon>
    </lineage>
</organism>
<dbReference type="PANTHER" id="PTHR13847:SF280">
    <property type="entry name" value="D-AMINO ACID DEHYDROGENASE"/>
    <property type="match status" value="1"/>
</dbReference>
<feature type="domain" description="FAD dependent oxidoreductase" evidence="3">
    <location>
        <begin position="5"/>
        <end position="401"/>
    </location>
</feature>